<comment type="caution">
    <text evidence="3">The sequence shown here is derived from an EMBL/GenBank/DDBJ whole genome shotgun (WGS) entry which is preliminary data.</text>
</comment>
<feature type="domain" description="Nephrocystin 3-like N-terminal" evidence="2">
    <location>
        <begin position="227"/>
        <end position="263"/>
    </location>
</feature>
<evidence type="ECO:0000256" key="1">
    <source>
        <dbReference type="ARBA" id="ARBA00022737"/>
    </source>
</evidence>
<evidence type="ECO:0000313" key="3">
    <source>
        <dbReference type="EMBL" id="KAK5056660.1"/>
    </source>
</evidence>
<accession>A0AAV9NI31</accession>
<name>A0AAV9NI31_9EURO</name>
<dbReference type="AlphaFoldDB" id="A0AAV9NI31"/>
<dbReference type="GeneID" id="89980339"/>
<reference evidence="3 4" key="1">
    <citation type="submission" date="2023-08" db="EMBL/GenBank/DDBJ databases">
        <title>Black Yeasts Isolated from many extreme environments.</title>
        <authorList>
            <person name="Coleine C."/>
            <person name="Stajich J.E."/>
            <person name="Selbmann L."/>
        </authorList>
    </citation>
    <scope>NUCLEOTIDE SEQUENCE [LARGE SCALE GENOMIC DNA]</scope>
    <source>
        <strain evidence="3 4">CCFEE 5792</strain>
    </source>
</reference>
<gene>
    <name evidence="3" type="ORF">LTR84_012192</name>
</gene>
<dbReference type="PANTHER" id="PTHR10039">
    <property type="entry name" value="AMELOGENIN"/>
    <property type="match status" value="1"/>
</dbReference>
<organism evidence="3 4">
    <name type="scientific">Exophiala bonariae</name>
    <dbReference type="NCBI Taxonomy" id="1690606"/>
    <lineage>
        <taxon>Eukaryota</taxon>
        <taxon>Fungi</taxon>
        <taxon>Dikarya</taxon>
        <taxon>Ascomycota</taxon>
        <taxon>Pezizomycotina</taxon>
        <taxon>Eurotiomycetes</taxon>
        <taxon>Chaetothyriomycetidae</taxon>
        <taxon>Chaetothyriales</taxon>
        <taxon>Herpotrichiellaceae</taxon>
        <taxon>Exophiala</taxon>
    </lineage>
</organism>
<proteinExistence type="predicted"/>
<keyword evidence="4" id="KW-1185">Reference proteome</keyword>
<dbReference type="InterPro" id="IPR056884">
    <property type="entry name" value="NPHP3-like_N"/>
</dbReference>
<dbReference type="RefSeq" id="XP_064708376.1">
    <property type="nucleotide sequence ID" value="XM_064855716.1"/>
</dbReference>
<dbReference type="Proteomes" id="UP001358417">
    <property type="component" value="Unassembled WGS sequence"/>
</dbReference>
<protein>
    <recommendedName>
        <fullName evidence="2">Nephrocystin 3-like N-terminal domain-containing protein</fullName>
    </recommendedName>
</protein>
<sequence>MAEVLGAVSSIVTLLDLAGKVIEYLKSASHADDDRSRLRDEISSSVAVLMMLKARLSPTSPHVTSLQTTKTLAAPGGPLEQYKSDLQTVASKIVPSVGTGRLKVTVDKLAWPFKTTEIKALIASLNRQKTLFNLALQDDHLSISLALQGSTDALGAKIDNVTNDLDNVKQGQKGMVHIANSTDWPELTVPVQTEAQALEEKRRIEEWLSPLNFWITQDDTLRRRHKDTGGWVFDALEFRTWIDSPGNMLWCPGVAGAGKTVIA</sequence>
<dbReference type="Pfam" id="PF24883">
    <property type="entry name" value="NPHP3_N"/>
    <property type="match status" value="1"/>
</dbReference>
<dbReference type="EMBL" id="JAVRRD010000007">
    <property type="protein sequence ID" value="KAK5056660.1"/>
    <property type="molecule type" value="Genomic_DNA"/>
</dbReference>
<evidence type="ECO:0000313" key="4">
    <source>
        <dbReference type="Proteomes" id="UP001358417"/>
    </source>
</evidence>
<evidence type="ECO:0000259" key="2">
    <source>
        <dbReference type="Pfam" id="PF24883"/>
    </source>
</evidence>
<dbReference type="PANTHER" id="PTHR10039:SF15">
    <property type="entry name" value="NACHT DOMAIN-CONTAINING PROTEIN"/>
    <property type="match status" value="1"/>
</dbReference>
<keyword evidence="1" id="KW-0677">Repeat</keyword>